<name>A0A2M7BBM8_9BACT</name>
<dbReference type="PRINTS" id="PR00148">
    <property type="entry name" value="ENOLASE"/>
</dbReference>
<dbReference type="AlphaFoldDB" id="A0A2M7BBM8"/>
<dbReference type="SMART" id="SM01192">
    <property type="entry name" value="Enolase_C"/>
    <property type="match status" value="1"/>
</dbReference>
<dbReference type="EMBL" id="PEVC01000051">
    <property type="protein sequence ID" value="PIV00513.1"/>
    <property type="molecule type" value="Genomic_DNA"/>
</dbReference>
<feature type="binding site" evidence="9 11">
    <location>
        <position position="332"/>
    </location>
    <ligand>
        <name>Mg(2+)</name>
        <dbReference type="ChEBI" id="CHEBI:18420"/>
    </ligand>
</feature>
<dbReference type="Pfam" id="PF00113">
    <property type="entry name" value="Enolase_C"/>
    <property type="match status" value="1"/>
</dbReference>
<reference evidence="15" key="1">
    <citation type="submission" date="2017-09" db="EMBL/GenBank/DDBJ databases">
        <title>Depth-based differentiation of microbial function through sediment-hosted aquifers and enrichment of novel symbionts in the deep terrestrial subsurface.</title>
        <authorList>
            <person name="Probst A.J."/>
            <person name="Ladd B."/>
            <person name="Jarett J.K."/>
            <person name="Geller-Mcgrath D.E."/>
            <person name="Sieber C.M.K."/>
            <person name="Emerson J.B."/>
            <person name="Anantharaman K."/>
            <person name="Thomas B.C."/>
            <person name="Malmstrom R."/>
            <person name="Stieglmeier M."/>
            <person name="Klingl A."/>
            <person name="Woyke T."/>
            <person name="Ryan C.M."/>
            <person name="Banfield J.F."/>
        </authorList>
    </citation>
    <scope>NUCLEOTIDE SEQUENCE [LARGE SCALE GENOMIC DNA]</scope>
</reference>
<feature type="binding site" evidence="9">
    <location>
        <position position="408"/>
    </location>
    <ligand>
        <name>(2R)-2-phosphoglycerate</name>
        <dbReference type="ChEBI" id="CHEBI:58289"/>
    </ligand>
</feature>
<dbReference type="GO" id="GO:0006096">
    <property type="term" value="P:glycolytic process"/>
    <property type="evidence" value="ECO:0007669"/>
    <property type="project" value="UniProtKB-UniRule"/>
</dbReference>
<keyword evidence="8 9" id="KW-0456">Lyase</keyword>
<comment type="catalytic activity">
    <reaction evidence="9">
        <text>(2R)-2-phosphoglycerate = phosphoenolpyruvate + H2O</text>
        <dbReference type="Rhea" id="RHEA:10164"/>
        <dbReference type="ChEBI" id="CHEBI:15377"/>
        <dbReference type="ChEBI" id="CHEBI:58289"/>
        <dbReference type="ChEBI" id="CHEBI:58702"/>
        <dbReference type="EC" id="4.2.1.11"/>
    </reaction>
</comment>
<dbReference type="PIRSF" id="PIRSF001400">
    <property type="entry name" value="Enolase"/>
    <property type="match status" value="1"/>
</dbReference>
<dbReference type="FunFam" id="3.30.390.10:FF:000001">
    <property type="entry name" value="Enolase"/>
    <property type="match status" value="1"/>
</dbReference>
<dbReference type="Pfam" id="PF03952">
    <property type="entry name" value="Enolase_N"/>
    <property type="match status" value="1"/>
</dbReference>
<dbReference type="SFLD" id="SFLDG00178">
    <property type="entry name" value="enolase"/>
    <property type="match status" value="1"/>
</dbReference>
<comment type="caution">
    <text evidence="9">Lacks conserved residue(s) required for the propagation of feature annotation.</text>
</comment>
<dbReference type="GO" id="GO:0004634">
    <property type="term" value="F:phosphopyruvate hydratase activity"/>
    <property type="evidence" value="ECO:0007669"/>
    <property type="project" value="UniProtKB-UniRule"/>
</dbReference>
<dbReference type="PROSITE" id="PS00164">
    <property type="entry name" value="ENOLASE"/>
    <property type="match status" value="1"/>
</dbReference>
<feature type="binding site" evidence="9">
    <location>
        <position position="165"/>
    </location>
    <ligand>
        <name>(2R)-2-phosphoglycerate</name>
        <dbReference type="ChEBI" id="CHEBI:58289"/>
    </ligand>
</feature>
<dbReference type="CDD" id="cd03313">
    <property type="entry name" value="enolase"/>
    <property type="match status" value="1"/>
</dbReference>
<feature type="domain" description="Enolase N-terminal" evidence="13">
    <location>
        <begin position="3"/>
        <end position="133"/>
    </location>
</feature>
<dbReference type="InterPro" id="IPR020809">
    <property type="entry name" value="Enolase_CS"/>
</dbReference>
<evidence type="ECO:0000259" key="13">
    <source>
        <dbReference type="SMART" id="SM01193"/>
    </source>
</evidence>
<dbReference type="HAMAP" id="MF_00318">
    <property type="entry name" value="Enolase"/>
    <property type="match status" value="1"/>
</dbReference>
<feature type="binding site" evidence="9 11">
    <location>
        <position position="305"/>
    </location>
    <ligand>
        <name>Mg(2+)</name>
        <dbReference type="ChEBI" id="CHEBI:18420"/>
    </ligand>
</feature>
<feature type="binding site" evidence="9 11">
    <location>
        <position position="247"/>
    </location>
    <ligand>
        <name>Mg(2+)</name>
        <dbReference type="ChEBI" id="CHEBI:18420"/>
    </ligand>
</feature>
<evidence type="ECO:0000256" key="9">
    <source>
        <dbReference type="HAMAP-Rule" id="MF_00318"/>
    </source>
</evidence>
<feature type="domain" description="Enolase C-terminal TIM barrel" evidence="12">
    <location>
        <begin position="141"/>
        <end position="434"/>
    </location>
</feature>
<feature type="binding site" evidence="9">
    <location>
        <position position="357"/>
    </location>
    <ligand>
        <name>(2R)-2-phosphoglycerate</name>
        <dbReference type="ChEBI" id="CHEBI:58289"/>
    </ligand>
</feature>
<evidence type="ECO:0000256" key="2">
    <source>
        <dbReference type="ARBA" id="ARBA00009604"/>
    </source>
</evidence>
<keyword evidence="9" id="KW-0963">Cytoplasm</keyword>
<comment type="pathway">
    <text evidence="1 9">Carbohydrate degradation; glycolysis; pyruvate from D-glyceraldehyde 3-phosphate: step 4/5.</text>
</comment>
<evidence type="ECO:0000313" key="15">
    <source>
        <dbReference type="Proteomes" id="UP000229631"/>
    </source>
</evidence>
<keyword evidence="6 9" id="KW-0460">Magnesium</keyword>
<dbReference type="SFLD" id="SFLDF00002">
    <property type="entry name" value="enolase"/>
    <property type="match status" value="1"/>
</dbReference>
<comment type="cofactor">
    <cofactor evidence="11">
        <name>Mg(2+)</name>
        <dbReference type="ChEBI" id="CHEBI:18420"/>
    </cofactor>
    <text evidence="11">Mg(2+) is required for catalysis and for stabilizing the dimer.</text>
</comment>
<evidence type="ECO:0000256" key="4">
    <source>
        <dbReference type="ARBA" id="ARBA00017068"/>
    </source>
</evidence>
<dbReference type="SFLD" id="SFLDS00001">
    <property type="entry name" value="Enolase"/>
    <property type="match status" value="1"/>
</dbReference>
<dbReference type="NCBIfam" id="TIGR01060">
    <property type="entry name" value="eno"/>
    <property type="match status" value="1"/>
</dbReference>
<dbReference type="PANTHER" id="PTHR11902:SF1">
    <property type="entry name" value="ENOLASE"/>
    <property type="match status" value="1"/>
</dbReference>
<comment type="cofactor">
    <cofactor evidence="9">
        <name>Mg(2+)</name>
        <dbReference type="ChEBI" id="CHEBI:18420"/>
    </cofactor>
    <text evidence="9">Binds a second Mg(2+) ion via substrate during catalysis.</text>
</comment>
<dbReference type="Gene3D" id="3.30.390.10">
    <property type="entry name" value="Enolase-like, N-terminal domain"/>
    <property type="match status" value="1"/>
</dbReference>
<proteinExistence type="inferred from homology"/>
<evidence type="ECO:0000256" key="10">
    <source>
        <dbReference type="PIRSR" id="PIRSR001400-1"/>
    </source>
</evidence>
<dbReference type="InterPro" id="IPR020810">
    <property type="entry name" value="Enolase_C"/>
</dbReference>
<dbReference type="Gene3D" id="3.20.20.120">
    <property type="entry name" value="Enolase-like C-terminal domain"/>
    <property type="match status" value="1"/>
</dbReference>
<dbReference type="GO" id="GO:0000015">
    <property type="term" value="C:phosphopyruvate hydratase complex"/>
    <property type="evidence" value="ECO:0007669"/>
    <property type="project" value="InterPro"/>
</dbReference>
<keyword evidence="14" id="KW-0670">Pyruvate</keyword>
<comment type="subcellular location">
    <subcellularLocation>
        <location evidence="9">Cytoplasm</location>
    </subcellularLocation>
    <subcellularLocation>
        <location evidence="9">Secreted</location>
    </subcellularLocation>
    <subcellularLocation>
        <location evidence="9">Cell surface</location>
    </subcellularLocation>
    <text evidence="9">Fractions of enolase are present in both the cytoplasm and on the cell surface.</text>
</comment>
<comment type="similarity">
    <text evidence="2 9">Belongs to the enolase family.</text>
</comment>
<gene>
    <name evidence="9" type="primary">eno</name>
    <name evidence="14" type="ORF">COS54_02870</name>
</gene>
<dbReference type="GO" id="GO:0000287">
    <property type="term" value="F:magnesium ion binding"/>
    <property type="evidence" value="ECO:0007669"/>
    <property type="project" value="UniProtKB-UniRule"/>
</dbReference>
<dbReference type="InterPro" id="IPR000941">
    <property type="entry name" value="Enolase"/>
</dbReference>
<evidence type="ECO:0000256" key="3">
    <source>
        <dbReference type="ARBA" id="ARBA00012058"/>
    </source>
</evidence>
<sequence>MKITNVFAREILDSKGIPTVEAEITLEDGIKALGGVPSGASTGKTEAVELRDGDKERYHGKGVLKAVENIKGPLKNALIGQDAYDQKMIDKIMIDLDGTENKASLGGNAIVGVSMAVCRAAARSQKIPLYEYFGRLSGKTKFEMPQPLILLIEGGKHGNWTSDCQEYFVIPKKEAFPNFKESLRVGVEIFYALLKILMAKNYSVGVGFEGAFMPKEIKSNEEAFLLLIEATEKAGYKMNDQIVLGIDGAASEFFLPRPAYRQAGGRQGKDGKYILKSEGNLELSKEEWLEKIVGWTKKYPIWSLEDMFDQEDWESWVKLTSRVGDKLQIVGDDLLTTNVKRIQKGIDLKAINSVLIKLNQIGTVSETLEAIALADKAGFSTIISHRGGETNDDMIADLCVGTSSWQSKFGGVVRGERVAKYNRLLRIEEKLNEK</sequence>
<evidence type="ECO:0000256" key="1">
    <source>
        <dbReference type="ARBA" id="ARBA00005031"/>
    </source>
</evidence>
<keyword evidence="7 9" id="KW-0324">Glycolysis</keyword>
<dbReference type="SUPFAM" id="SSF54826">
    <property type="entry name" value="Enolase N-terminal domain-like"/>
    <property type="match status" value="1"/>
</dbReference>
<evidence type="ECO:0000256" key="8">
    <source>
        <dbReference type="ARBA" id="ARBA00023239"/>
    </source>
</evidence>
<accession>A0A2M7BBM8</accession>
<dbReference type="SUPFAM" id="SSF51604">
    <property type="entry name" value="Enolase C-terminal domain-like"/>
    <property type="match status" value="1"/>
</dbReference>
<comment type="caution">
    <text evidence="14">The sequence shown here is derived from an EMBL/GenBank/DDBJ whole genome shotgun (WGS) entry which is preliminary data.</text>
</comment>
<dbReference type="InterPro" id="IPR020811">
    <property type="entry name" value="Enolase_N"/>
</dbReference>
<dbReference type="GO" id="GO:0009986">
    <property type="term" value="C:cell surface"/>
    <property type="evidence" value="ECO:0007669"/>
    <property type="project" value="UniProtKB-SubCell"/>
</dbReference>
<protein>
    <recommendedName>
        <fullName evidence="4 9">Enolase</fullName>
        <ecNumber evidence="3 9">4.2.1.11</ecNumber>
    </recommendedName>
    <alternativeName>
        <fullName evidence="9">2-phospho-D-glycerate hydro-lyase</fullName>
    </alternativeName>
    <alternativeName>
        <fullName evidence="9">2-phosphoglycerate dehydratase</fullName>
    </alternativeName>
</protein>
<dbReference type="SMART" id="SM01193">
    <property type="entry name" value="Enolase_N"/>
    <property type="match status" value="1"/>
</dbReference>
<dbReference type="UniPathway" id="UPA00109">
    <property type="reaction ID" value="UER00187"/>
</dbReference>
<dbReference type="EC" id="4.2.1.11" evidence="3 9"/>
<feature type="active site" description="Proton donor" evidence="9 10">
    <location>
        <position position="209"/>
    </location>
</feature>
<evidence type="ECO:0000256" key="6">
    <source>
        <dbReference type="ARBA" id="ARBA00022842"/>
    </source>
</evidence>
<dbReference type="PANTHER" id="PTHR11902">
    <property type="entry name" value="ENOLASE"/>
    <property type="match status" value="1"/>
</dbReference>
<comment type="function">
    <text evidence="9">Catalyzes the reversible conversion of 2-phosphoglycerate (2-PG) into phosphoenolpyruvate (PEP). It is essential for the degradation of carbohydrates via glycolysis.</text>
</comment>
<dbReference type="Proteomes" id="UP000229631">
    <property type="component" value="Unassembled WGS sequence"/>
</dbReference>
<keyword evidence="9 11" id="KW-0479">Metal-binding</keyword>
<evidence type="ECO:0000313" key="14">
    <source>
        <dbReference type="EMBL" id="PIV00513.1"/>
    </source>
</evidence>
<keyword evidence="5 9" id="KW-0964">Secreted</keyword>
<dbReference type="InterPro" id="IPR036849">
    <property type="entry name" value="Enolase-like_C_sf"/>
</dbReference>
<evidence type="ECO:0000256" key="7">
    <source>
        <dbReference type="ARBA" id="ARBA00023152"/>
    </source>
</evidence>
<evidence type="ECO:0000256" key="5">
    <source>
        <dbReference type="ARBA" id="ARBA00022525"/>
    </source>
</evidence>
<dbReference type="GO" id="GO:0005576">
    <property type="term" value="C:extracellular region"/>
    <property type="evidence" value="ECO:0007669"/>
    <property type="project" value="UniProtKB-SubCell"/>
</dbReference>
<dbReference type="InterPro" id="IPR029017">
    <property type="entry name" value="Enolase-like_N"/>
</dbReference>
<evidence type="ECO:0000259" key="12">
    <source>
        <dbReference type="SMART" id="SM01192"/>
    </source>
</evidence>
<feature type="active site" description="Proton acceptor" evidence="9 10">
    <location>
        <position position="357"/>
    </location>
</feature>
<evidence type="ECO:0000256" key="11">
    <source>
        <dbReference type="PIRSR" id="PIRSR001400-3"/>
    </source>
</evidence>
<feature type="binding site" evidence="9">
    <location>
        <position position="386"/>
    </location>
    <ligand>
        <name>(2R)-2-phosphoglycerate</name>
        <dbReference type="ChEBI" id="CHEBI:58289"/>
    </ligand>
</feature>
<organism evidence="14 15">
    <name type="scientific">Candidatus Shapirobacteria bacterium CG03_land_8_20_14_0_80_39_12</name>
    <dbReference type="NCBI Taxonomy" id="1974879"/>
    <lineage>
        <taxon>Bacteria</taxon>
        <taxon>Candidatus Shapironibacteriota</taxon>
    </lineage>
</organism>